<gene>
    <name evidence="1" type="ORF">Gohar_026692</name>
</gene>
<organism evidence="1 2">
    <name type="scientific">Gossypium harknessii</name>
    <dbReference type="NCBI Taxonomy" id="34285"/>
    <lineage>
        <taxon>Eukaryota</taxon>
        <taxon>Viridiplantae</taxon>
        <taxon>Streptophyta</taxon>
        <taxon>Embryophyta</taxon>
        <taxon>Tracheophyta</taxon>
        <taxon>Spermatophyta</taxon>
        <taxon>Magnoliopsida</taxon>
        <taxon>eudicotyledons</taxon>
        <taxon>Gunneridae</taxon>
        <taxon>Pentapetalae</taxon>
        <taxon>rosids</taxon>
        <taxon>malvids</taxon>
        <taxon>Malvales</taxon>
        <taxon>Malvaceae</taxon>
        <taxon>Malvoideae</taxon>
        <taxon>Gossypium</taxon>
    </lineage>
</organism>
<keyword evidence="2" id="KW-1185">Reference proteome</keyword>
<feature type="non-terminal residue" evidence="1">
    <location>
        <position position="1"/>
    </location>
</feature>
<evidence type="ECO:0000313" key="1">
    <source>
        <dbReference type="EMBL" id="MBA0812753.1"/>
    </source>
</evidence>
<reference evidence="1 2" key="1">
    <citation type="journal article" date="2019" name="Genome Biol. Evol.">
        <title>Insights into the evolution of the New World diploid cottons (Gossypium, subgenus Houzingenia) based on genome sequencing.</title>
        <authorList>
            <person name="Grover C.E."/>
            <person name="Arick M.A. 2nd"/>
            <person name="Thrash A."/>
            <person name="Conover J.L."/>
            <person name="Sanders W.S."/>
            <person name="Peterson D.G."/>
            <person name="Frelichowski J.E."/>
            <person name="Scheffler J.A."/>
            <person name="Scheffler B.E."/>
            <person name="Wendel J.F."/>
        </authorList>
    </citation>
    <scope>NUCLEOTIDE SEQUENCE [LARGE SCALE GENOMIC DNA]</scope>
    <source>
        <strain evidence="1">0</strain>
        <tissue evidence="1">Leaf</tissue>
    </source>
</reference>
<evidence type="ECO:0000313" key="2">
    <source>
        <dbReference type="Proteomes" id="UP000593560"/>
    </source>
</evidence>
<protein>
    <submittedName>
        <fullName evidence="1">Uncharacterized protein</fullName>
    </submittedName>
</protein>
<dbReference type="Proteomes" id="UP000593560">
    <property type="component" value="Unassembled WGS sequence"/>
</dbReference>
<name>A0A7J9HSV4_9ROSI</name>
<sequence>DVRRWDKEKLTLYLDEVTAERVRCIPLADHLRKDMIVWGEESSGVFIVRSGYKILMH</sequence>
<dbReference type="EMBL" id="JABFAD010000011">
    <property type="protein sequence ID" value="MBA0812753.1"/>
    <property type="molecule type" value="Genomic_DNA"/>
</dbReference>
<feature type="non-terminal residue" evidence="1">
    <location>
        <position position="57"/>
    </location>
</feature>
<dbReference type="OrthoDB" id="1745948at2759"/>
<dbReference type="AlphaFoldDB" id="A0A7J9HSV4"/>
<accession>A0A7J9HSV4</accession>
<comment type="caution">
    <text evidence="1">The sequence shown here is derived from an EMBL/GenBank/DDBJ whole genome shotgun (WGS) entry which is preliminary data.</text>
</comment>
<proteinExistence type="predicted"/>